<reference evidence="1 2" key="1">
    <citation type="submission" date="2018-04" db="EMBL/GenBank/DDBJ databases">
        <title>Active sludge and wastewater microbial communities from Klosterneuburg, Austria.</title>
        <authorList>
            <person name="Wagner M."/>
        </authorList>
    </citation>
    <scope>NUCLEOTIDE SEQUENCE [LARGE SCALE GENOMIC DNA]</scope>
    <source>
        <strain evidence="1 2">Nl12</strain>
    </source>
</reference>
<evidence type="ECO:0000313" key="2">
    <source>
        <dbReference type="Proteomes" id="UP000244152"/>
    </source>
</evidence>
<dbReference type="Proteomes" id="UP000244152">
    <property type="component" value="Unassembled WGS sequence"/>
</dbReference>
<protein>
    <submittedName>
        <fullName evidence="1">Uncharacterized protein</fullName>
    </submittedName>
</protein>
<gene>
    <name evidence="1" type="ORF">C8R21_1294</name>
</gene>
<evidence type="ECO:0000313" key="1">
    <source>
        <dbReference type="EMBL" id="PTQ79341.1"/>
    </source>
</evidence>
<accession>A0A2T5I699</accession>
<proteinExistence type="predicted"/>
<comment type="caution">
    <text evidence="1">The sequence shown here is derived from an EMBL/GenBank/DDBJ whole genome shotgun (WGS) entry which is preliminary data.</text>
</comment>
<name>A0A2T5I699_9PROT</name>
<dbReference type="EMBL" id="QAOK01000029">
    <property type="protein sequence ID" value="PTQ79341.1"/>
    <property type="molecule type" value="Genomic_DNA"/>
</dbReference>
<organism evidence="1 2">
    <name type="scientific">Nitrosospira multiformis</name>
    <dbReference type="NCBI Taxonomy" id="1231"/>
    <lineage>
        <taxon>Bacteria</taxon>
        <taxon>Pseudomonadati</taxon>
        <taxon>Pseudomonadota</taxon>
        <taxon>Betaproteobacteria</taxon>
        <taxon>Nitrosomonadales</taxon>
        <taxon>Nitrosomonadaceae</taxon>
        <taxon>Nitrosospira</taxon>
    </lineage>
</organism>
<sequence>MYSLRYPLRRLSLPERIPGGIEVWLLEFDVGLSVPRDDEAYESAHDFPPPPGTDGYAAALAFQTHDRASTQGKSREVSRQTSRLPLSRLDPCQGRAAYPQVCDQSIRQIDHS</sequence>
<dbReference type="AlphaFoldDB" id="A0A2T5I699"/>